<dbReference type="Proteomes" id="UP001281761">
    <property type="component" value="Unassembled WGS sequence"/>
</dbReference>
<name>A0ABQ9XN90_9EUKA</name>
<gene>
    <name evidence="2" type="ORF">BLNAU_11132</name>
</gene>
<evidence type="ECO:0000313" key="3">
    <source>
        <dbReference type="Proteomes" id="UP001281761"/>
    </source>
</evidence>
<evidence type="ECO:0000313" key="2">
    <source>
        <dbReference type="EMBL" id="KAK2953872.1"/>
    </source>
</evidence>
<reference evidence="2 3" key="1">
    <citation type="journal article" date="2022" name="bioRxiv">
        <title>Genomics of Preaxostyla Flagellates Illuminates Evolutionary Transitions and the Path Towards Mitochondrial Loss.</title>
        <authorList>
            <person name="Novak L.V.F."/>
            <person name="Treitli S.C."/>
            <person name="Pyrih J."/>
            <person name="Halakuc P."/>
            <person name="Pipaliya S.V."/>
            <person name="Vacek V."/>
            <person name="Brzon O."/>
            <person name="Soukal P."/>
            <person name="Eme L."/>
            <person name="Dacks J.B."/>
            <person name="Karnkowska A."/>
            <person name="Elias M."/>
            <person name="Hampl V."/>
        </authorList>
    </citation>
    <scope>NUCLEOTIDE SEQUENCE [LARGE SCALE GENOMIC DNA]</scope>
    <source>
        <strain evidence="2">NAU3</strain>
        <tissue evidence="2">Gut</tissue>
    </source>
</reference>
<dbReference type="EMBL" id="JARBJD010000085">
    <property type="protein sequence ID" value="KAK2953872.1"/>
    <property type="molecule type" value="Genomic_DNA"/>
</dbReference>
<sequence length="102" mass="11492">MIQSNRKITFPNRSPIAHRPRLFGTTEEPKCIVVHTNQSLPSPPRKEMHNEEMKQNRYFHPNDASLQTEPPSESEDAGRSSSDGVEKKGLSRGHSPFRIGLG</sequence>
<feature type="region of interest" description="Disordered" evidence="1">
    <location>
        <begin position="1"/>
        <end position="23"/>
    </location>
</feature>
<proteinExistence type="predicted"/>
<organism evidence="2 3">
    <name type="scientific">Blattamonas nauphoetae</name>
    <dbReference type="NCBI Taxonomy" id="2049346"/>
    <lineage>
        <taxon>Eukaryota</taxon>
        <taxon>Metamonada</taxon>
        <taxon>Preaxostyla</taxon>
        <taxon>Oxymonadida</taxon>
        <taxon>Blattamonas</taxon>
    </lineage>
</organism>
<feature type="region of interest" description="Disordered" evidence="1">
    <location>
        <begin position="35"/>
        <end position="102"/>
    </location>
</feature>
<accession>A0ABQ9XN90</accession>
<keyword evidence="3" id="KW-1185">Reference proteome</keyword>
<protein>
    <submittedName>
        <fullName evidence="2">Uncharacterized protein</fullName>
    </submittedName>
</protein>
<evidence type="ECO:0000256" key="1">
    <source>
        <dbReference type="SAM" id="MobiDB-lite"/>
    </source>
</evidence>
<comment type="caution">
    <text evidence="2">The sequence shown here is derived from an EMBL/GenBank/DDBJ whole genome shotgun (WGS) entry which is preliminary data.</text>
</comment>
<feature type="compositionally biased region" description="Basic and acidic residues" evidence="1">
    <location>
        <begin position="44"/>
        <end position="55"/>
    </location>
</feature>